<protein>
    <recommendedName>
        <fullName evidence="3">Transposase</fullName>
    </recommendedName>
</protein>
<dbReference type="Proteomes" id="UP000595703">
    <property type="component" value="Chromosome"/>
</dbReference>
<dbReference type="GO" id="GO:0004803">
    <property type="term" value="F:transposase activity"/>
    <property type="evidence" value="ECO:0007669"/>
    <property type="project" value="InterPro"/>
</dbReference>
<reference evidence="1 2" key="3">
    <citation type="journal article" date="2011" name="Nat. Chem. Biol.">
        <title>Reveromycin A biosynthesis uses RevG and RevJ for stereospecific spiroacetal formation.</title>
        <authorList>
            <person name="Takahashi S."/>
            <person name="Toyoda A."/>
            <person name="Sekiyama Y."/>
            <person name="Takagi H."/>
            <person name="Nogawa T."/>
            <person name="Uramoto M."/>
            <person name="Suzuki R."/>
            <person name="Koshino H."/>
            <person name="Kumano T."/>
            <person name="Panthee S."/>
            <person name="Dairi T."/>
            <person name="Ishikawa J."/>
            <person name="Ikeda H."/>
            <person name="Sakaki Y."/>
            <person name="Osada H."/>
        </authorList>
    </citation>
    <scope>NUCLEOTIDE SEQUENCE [LARGE SCALE GENOMIC DNA]</scope>
    <source>
        <strain evidence="1 2">SN-593</strain>
    </source>
</reference>
<dbReference type="InterPro" id="IPR009057">
    <property type="entry name" value="Homeodomain-like_sf"/>
</dbReference>
<name>A0A7U3UQQ6_9ACTN</name>
<gene>
    <name evidence="1" type="ORF">RVR_2462</name>
</gene>
<dbReference type="EMBL" id="AP018365">
    <property type="protein sequence ID" value="BBA96936.1"/>
    <property type="molecule type" value="Genomic_DNA"/>
</dbReference>
<evidence type="ECO:0008006" key="3">
    <source>
        <dbReference type="Google" id="ProtNLM"/>
    </source>
</evidence>
<reference evidence="1 2" key="1">
    <citation type="journal article" date="2010" name="J. Bacteriol.">
        <title>Biochemical characterization of a novel indole prenyltransferase from Streptomyces sp. SN-593.</title>
        <authorList>
            <person name="Takahashi S."/>
            <person name="Takagi H."/>
            <person name="Toyoda A."/>
            <person name="Uramoto M."/>
            <person name="Nogawa T."/>
            <person name="Ueki M."/>
            <person name="Sakaki Y."/>
            <person name="Osada H."/>
        </authorList>
    </citation>
    <scope>NUCLEOTIDE SEQUENCE [LARGE SCALE GENOMIC DNA]</scope>
    <source>
        <strain evidence="1 2">SN-593</strain>
    </source>
</reference>
<dbReference type="GO" id="GO:0003677">
    <property type="term" value="F:DNA binding"/>
    <property type="evidence" value="ECO:0007669"/>
    <property type="project" value="InterPro"/>
</dbReference>
<dbReference type="RefSeq" id="WP_202233297.1">
    <property type="nucleotide sequence ID" value="NZ_AP018365.1"/>
</dbReference>
<dbReference type="AlphaFoldDB" id="A0A7U3UQQ6"/>
<reference evidence="1 2" key="2">
    <citation type="journal article" date="2011" name="J. Antibiot.">
        <title>Furaquinocins I and J: novel polyketide isoprenoid hybrid compounds from Streptomyces reveromyceticus SN-593.</title>
        <authorList>
            <person name="Panthee S."/>
            <person name="Takahashi S."/>
            <person name="Takagi H."/>
            <person name="Nogawa T."/>
            <person name="Oowada E."/>
            <person name="Uramoto M."/>
            <person name="Osada H."/>
        </authorList>
    </citation>
    <scope>NUCLEOTIDE SEQUENCE [LARGE SCALE GENOMIC DNA]</scope>
    <source>
        <strain evidence="1 2">SN-593</strain>
    </source>
</reference>
<dbReference type="Gene3D" id="1.10.10.10">
    <property type="entry name" value="Winged helix-like DNA-binding domain superfamily/Winged helix DNA-binding domain"/>
    <property type="match status" value="1"/>
</dbReference>
<dbReference type="Pfam" id="PF01527">
    <property type="entry name" value="HTH_Tnp_1"/>
    <property type="match status" value="1"/>
</dbReference>
<dbReference type="KEGG" id="arev:RVR_2462"/>
<proteinExistence type="predicted"/>
<dbReference type="SUPFAM" id="SSF46689">
    <property type="entry name" value="Homeodomain-like"/>
    <property type="match status" value="1"/>
</dbReference>
<sequence length="57" mass="6680">MPAPRRYPDELRERAVREVQTSGRPVAHVAKDLGIHKEALRGWVRRLRPTMVTVRTY</sequence>
<evidence type="ECO:0000313" key="1">
    <source>
        <dbReference type="EMBL" id="BBA96936.1"/>
    </source>
</evidence>
<evidence type="ECO:0000313" key="2">
    <source>
        <dbReference type="Proteomes" id="UP000595703"/>
    </source>
</evidence>
<dbReference type="InterPro" id="IPR002514">
    <property type="entry name" value="Transposase_8"/>
</dbReference>
<reference evidence="1 2" key="4">
    <citation type="journal article" date="2020" name="Sci. Rep.">
        <title>beta-carboline chemical signals induce reveromycin production through a LuxR family regulator in Streptomyces sp. SN-593.</title>
        <authorList>
            <person name="Panthee S."/>
            <person name="Kito N."/>
            <person name="Hayashi T."/>
            <person name="Shimizu T."/>
            <person name="Ishikawa J."/>
            <person name="Hamamoto H."/>
            <person name="Osada H."/>
            <person name="Takahashi S."/>
        </authorList>
    </citation>
    <scope>NUCLEOTIDE SEQUENCE [LARGE SCALE GENOMIC DNA]</scope>
    <source>
        <strain evidence="1 2">SN-593</strain>
    </source>
</reference>
<organism evidence="1 2">
    <name type="scientific">Actinacidiphila reveromycinica</name>
    <dbReference type="NCBI Taxonomy" id="659352"/>
    <lineage>
        <taxon>Bacteria</taxon>
        <taxon>Bacillati</taxon>
        <taxon>Actinomycetota</taxon>
        <taxon>Actinomycetes</taxon>
        <taxon>Kitasatosporales</taxon>
        <taxon>Streptomycetaceae</taxon>
        <taxon>Actinacidiphila</taxon>
    </lineage>
</organism>
<accession>A0A7U3UQQ6</accession>
<dbReference type="InterPro" id="IPR036388">
    <property type="entry name" value="WH-like_DNA-bd_sf"/>
</dbReference>
<dbReference type="GO" id="GO:0006313">
    <property type="term" value="P:DNA transposition"/>
    <property type="evidence" value="ECO:0007669"/>
    <property type="project" value="InterPro"/>
</dbReference>
<keyword evidence="2" id="KW-1185">Reference proteome</keyword>